<dbReference type="SMART" id="SM00153">
    <property type="entry name" value="VHP"/>
    <property type="match status" value="1"/>
</dbReference>
<dbReference type="FunFam" id="3.40.20.10:FF:000002">
    <property type="entry name" value="Gelsolin"/>
    <property type="match status" value="1"/>
</dbReference>
<dbReference type="FunFam" id="3.40.20.10:FF:000001">
    <property type="entry name" value="Gelsolin"/>
    <property type="match status" value="1"/>
</dbReference>
<dbReference type="Gramene" id="QL07p000651:mrna">
    <property type="protein sequence ID" value="QL07p000651:mrna"/>
    <property type="gene ID" value="QL07p000651"/>
</dbReference>
<evidence type="ECO:0000256" key="2">
    <source>
        <dbReference type="ARBA" id="ARBA00008418"/>
    </source>
</evidence>
<dbReference type="InParanoid" id="A0A7N2M0E9"/>
<dbReference type="EnsemblPlants" id="QL07p000651:mrna">
    <property type="protein sequence ID" value="QL07p000651:mrna"/>
    <property type="gene ID" value="QL07p000651"/>
</dbReference>
<keyword evidence="5" id="KW-0677">Repeat</keyword>
<dbReference type="InterPro" id="IPR007122">
    <property type="entry name" value="Villin/Gelsolin"/>
</dbReference>
<evidence type="ECO:0000256" key="6">
    <source>
        <dbReference type="ARBA" id="ARBA00022837"/>
    </source>
</evidence>
<dbReference type="AlphaFoldDB" id="A0A7N2M0E9"/>
<feature type="region of interest" description="Disordered" evidence="9">
    <location>
        <begin position="841"/>
        <end position="967"/>
    </location>
</feature>
<evidence type="ECO:0000313" key="11">
    <source>
        <dbReference type="EnsemblPlants" id="QL07p000651:mrna"/>
    </source>
</evidence>
<dbReference type="CDD" id="cd11291">
    <property type="entry name" value="gelsolin_S6_like"/>
    <property type="match status" value="1"/>
</dbReference>
<dbReference type="CDD" id="cd11288">
    <property type="entry name" value="gelsolin_S5_like"/>
    <property type="match status" value="1"/>
</dbReference>
<dbReference type="CDD" id="cd11293">
    <property type="entry name" value="gelsolin_S4_like"/>
    <property type="match status" value="1"/>
</dbReference>
<dbReference type="Gene3D" id="1.10.950.10">
    <property type="entry name" value="Villin headpiece domain"/>
    <property type="match status" value="1"/>
</dbReference>
<reference evidence="11" key="2">
    <citation type="submission" date="2021-01" db="UniProtKB">
        <authorList>
            <consortium name="EnsemblPlants"/>
        </authorList>
    </citation>
    <scope>IDENTIFICATION</scope>
</reference>
<keyword evidence="6" id="KW-0106">Calcium</keyword>
<dbReference type="PRINTS" id="PR00597">
    <property type="entry name" value="GELSOLIN"/>
</dbReference>
<dbReference type="InterPro" id="IPR003128">
    <property type="entry name" value="Villin_headpiece"/>
</dbReference>
<dbReference type="SUPFAM" id="SSF55753">
    <property type="entry name" value="Actin depolymerizing proteins"/>
    <property type="match status" value="6"/>
</dbReference>
<dbReference type="Pfam" id="PF02209">
    <property type="entry name" value="VHP"/>
    <property type="match status" value="1"/>
</dbReference>
<dbReference type="CDD" id="cd11292">
    <property type="entry name" value="gelsolin_S3_like"/>
    <property type="match status" value="1"/>
</dbReference>
<evidence type="ECO:0000256" key="3">
    <source>
        <dbReference type="ARBA" id="ARBA00022467"/>
    </source>
</evidence>
<dbReference type="GO" id="GO:0007015">
    <property type="term" value="P:actin filament organization"/>
    <property type="evidence" value="ECO:0007669"/>
    <property type="project" value="UniProtKB-ARBA"/>
</dbReference>
<comment type="subcellular location">
    <subcellularLocation>
        <location evidence="1">Cytoplasm</location>
        <location evidence="1">Cytoskeleton</location>
    </subcellularLocation>
</comment>
<protein>
    <recommendedName>
        <fullName evidence="10">HP domain-containing protein</fullName>
    </recommendedName>
</protein>
<evidence type="ECO:0000256" key="1">
    <source>
        <dbReference type="ARBA" id="ARBA00004245"/>
    </source>
</evidence>
<keyword evidence="7" id="KW-0009">Actin-binding</keyword>
<keyword evidence="4" id="KW-0963">Cytoplasm</keyword>
<accession>A0A7N2M0E9</accession>
<feature type="region of interest" description="Disordered" evidence="9">
    <location>
        <begin position="806"/>
        <end position="829"/>
    </location>
</feature>
<evidence type="ECO:0000256" key="8">
    <source>
        <dbReference type="ARBA" id="ARBA00023212"/>
    </source>
</evidence>
<dbReference type="CDD" id="cd11290">
    <property type="entry name" value="gelsolin_S1_like"/>
    <property type="match status" value="1"/>
</dbReference>
<keyword evidence="3" id="KW-0117">Actin capping</keyword>
<sequence>MSSSAKLDPAFQGAGQRVGTEIWRIENFQPVPLPKSEYGKFYMGDCYIVLQTAQGKGGAYTLDIHFWIGKDSSQDESGTAALKTVELDAVLGGRAVQHREIQGYESDKFLSYFKPCIIPLEGGVASGFKTPEEDIFETRLYVCRGKRVVRMKQALQINFINSMNFRCRFSQIKESSFSILLVQVPFARSSLNHDDVFILDTQNKIYQFNGANSNIQERAKALEVIQFLKEKYHVGTCDVAIVDDGKLDTESDSGEFWVLFGGFAPIGKKVTSEDDIIPEATPAKLYSITDGQVKIVESGLSKSLLENNKCYLLDCGAEVFVWIGRVTQVEERKAAVQVAEEFLTGQNRPKSTRITRLIQGYETRSFKSNFDSWPSGSATPGNEEGRGKVAALLKQQGVGVKGMTKGAPVNEEVPPLLEGCGKMEVWRINGSAKTPLPKEDVGKFYSGDCYIVLYTYHSGDRKEDYLLCCWFGKDSIEEDQKMATRLASTMFNSLKGRPVQGRIFQGKEPPQFVALFQPMVVLKGGLSSGYKKFIADKGLTDETYTADSVALIQISGTSTHNNKAVQVDAAATSLNSMECFVLQSGSSIFSWHGNQSTFEQQQLAAKVSEFLRPGVALKHAKEGTESSSFWFPLGGKQSYTSKKVSQEIVRDPHLFTFSFNKVASIFIFYIMAQVEEVYNFSQDDLLTEDILVFDTHAEVFVWVGQSVDSREKQNAFEIGQKYIEMAASLEGLSSNVPLYKVTEGNEPCFFTTYFSWDQNKAVVQGNSFQKKIALLFGIGHVVEDKSSGNQGGPTQRASALAALSSAFHPSSGKPTQTDKSNGSNQGPRQRAEALAALNSAFNSSPGAKTSAPRPSGRGQGSQRAAAVAALSSVLTAEKKSDESPTRSSSSPPPETNSPAETKSENDQSESEGPQEVAEIKESEEVAPRSESNGGNSEPKQETVQENDSGSGRTFSYDQLKAKSDNPVTGIDFKRREAYLSDEEFQSVFGITKEAFNKLPRWKQDMQKKKVDLF</sequence>
<dbReference type="GO" id="GO:0051014">
    <property type="term" value="P:actin filament severing"/>
    <property type="evidence" value="ECO:0007669"/>
    <property type="project" value="UniProtKB-ARBA"/>
</dbReference>
<dbReference type="SMART" id="SM00262">
    <property type="entry name" value="GEL"/>
    <property type="match status" value="6"/>
</dbReference>
<dbReference type="EMBL" id="LRBV02000007">
    <property type="status" value="NOT_ANNOTATED_CDS"/>
    <property type="molecule type" value="Genomic_DNA"/>
</dbReference>
<dbReference type="FunCoup" id="A0A7N2M0E9">
    <property type="interactions" value="1908"/>
</dbReference>
<dbReference type="Pfam" id="PF00626">
    <property type="entry name" value="Gelsolin"/>
    <property type="match status" value="6"/>
</dbReference>
<evidence type="ECO:0000256" key="4">
    <source>
        <dbReference type="ARBA" id="ARBA00022490"/>
    </source>
</evidence>
<dbReference type="GO" id="GO:0005856">
    <property type="term" value="C:cytoskeleton"/>
    <property type="evidence" value="ECO:0007669"/>
    <property type="project" value="UniProtKB-SubCell"/>
</dbReference>
<feature type="domain" description="HP" evidence="10">
    <location>
        <begin position="948"/>
        <end position="1013"/>
    </location>
</feature>
<dbReference type="FunFam" id="3.40.20.10:FF:000033">
    <property type="entry name" value="Villin-4"/>
    <property type="match status" value="1"/>
</dbReference>
<dbReference type="InterPro" id="IPR036886">
    <property type="entry name" value="Villin_headpiece_dom_sf"/>
</dbReference>
<proteinExistence type="inferred from homology"/>
<dbReference type="OMA" id="DPNIWSA"/>
<feature type="compositionally biased region" description="Basic and acidic residues" evidence="9">
    <location>
        <begin position="917"/>
        <end position="927"/>
    </location>
</feature>
<dbReference type="InterPro" id="IPR007123">
    <property type="entry name" value="Gelsolin-like_dom"/>
</dbReference>
<evidence type="ECO:0000313" key="12">
    <source>
        <dbReference type="Proteomes" id="UP000594261"/>
    </source>
</evidence>
<reference evidence="11 12" key="1">
    <citation type="journal article" date="2016" name="G3 (Bethesda)">
        <title>First Draft Assembly and Annotation of the Genome of a California Endemic Oak Quercus lobata Nee (Fagaceae).</title>
        <authorList>
            <person name="Sork V.L."/>
            <person name="Fitz-Gibbon S.T."/>
            <person name="Puiu D."/>
            <person name="Crepeau M."/>
            <person name="Gugger P.F."/>
            <person name="Sherman R."/>
            <person name="Stevens K."/>
            <person name="Langley C.H."/>
            <person name="Pellegrini M."/>
            <person name="Salzberg S.L."/>
        </authorList>
    </citation>
    <scope>NUCLEOTIDE SEQUENCE [LARGE SCALE GENOMIC DNA]</scope>
    <source>
        <strain evidence="11 12">cv. SW786</strain>
    </source>
</reference>
<dbReference type="PANTHER" id="PTHR11977">
    <property type="entry name" value="VILLIN"/>
    <property type="match status" value="1"/>
</dbReference>
<keyword evidence="8" id="KW-0206">Cytoskeleton</keyword>
<dbReference type="SUPFAM" id="SSF47050">
    <property type="entry name" value="VHP, Villin headpiece domain"/>
    <property type="match status" value="1"/>
</dbReference>
<feature type="compositionally biased region" description="Low complexity" evidence="9">
    <location>
        <begin position="860"/>
        <end position="874"/>
    </location>
</feature>
<dbReference type="Proteomes" id="UP000594261">
    <property type="component" value="Chromosome 7"/>
</dbReference>
<dbReference type="Gene3D" id="3.40.20.10">
    <property type="entry name" value="Severin"/>
    <property type="match status" value="6"/>
</dbReference>
<keyword evidence="12" id="KW-1185">Reference proteome</keyword>
<dbReference type="PANTHER" id="PTHR11977:SF51">
    <property type="entry name" value="PROTEIN FLIGHTLESS-1 HOMOLOG"/>
    <property type="match status" value="1"/>
</dbReference>
<dbReference type="PROSITE" id="PS51089">
    <property type="entry name" value="HP"/>
    <property type="match status" value="1"/>
</dbReference>
<dbReference type="GO" id="GO:0051015">
    <property type="term" value="F:actin filament binding"/>
    <property type="evidence" value="ECO:0007669"/>
    <property type="project" value="InterPro"/>
</dbReference>
<evidence type="ECO:0000259" key="10">
    <source>
        <dbReference type="PROSITE" id="PS51089"/>
    </source>
</evidence>
<feature type="compositionally biased region" description="Polar residues" evidence="9">
    <location>
        <begin position="812"/>
        <end position="827"/>
    </location>
</feature>
<organism evidence="11 12">
    <name type="scientific">Quercus lobata</name>
    <name type="common">Valley oak</name>
    <dbReference type="NCBI Taxonomy" id="97700"/>
    <lineage>
        <taxon>Eukaryota</taxon>
        <taxon>Viridiplantae</taxon>
        <taxon>Streptophyta</taxon>
        <taxon>Embryophyta</taxon>
        <taxon>Tracheophyta</taxon>
        <taxon>Spermatophyta</taxon>
        <taxon>Magnoliopsida</taxon>
        <taxon>eudicotyledons</taxon>
        <taxon>Gunneridae</taxon>
        <taxon>Pentapetalae</taxon>
        <taxon>rosids</taxon>
        <taxon>fabids</taxon>
        <taxon>Fagales</taxon>
        <taxon>Fagaceae</taxon>
        <taxon>Quercus</taxon>
    </lineage>
</organism>
<name>A0A7N2M0E9_QUELO</name>
<feature type="compositionally biased region" description="Polar residues" evidence="9">
    <location>
        <begin position="929"/>
        <end position="956"/>
    </location>
</feature>
<evidence type="ECO:0000256" key="7">
    <source>
        <dbReference type="ARBA" id="ARBA00023203"/>
    </source>
</evidence>
<evidence type="ECO:0000256" key="5">
    <source>
        <dbReference type="ARBA" id="ARBA00022737"/>
    </source>
</evidence>
<evidence type="ECO:0000256" key="9">
    <source>
        <dbReference type="SAM" id="MobiDB-lite"/>
    </source>
</evidence>
<dbReference type="GO" id="GO:0051693">
    <property type="term" value="P:actin filament capping"/>
    <property type="evidence" value="ECO:0007669"/>
    <property type="project" value="UniProtKB-KW"/>
</dbReference>
<dbReference type="FunFam" id="3.40.20.10:FF:000039">
    <property type="entry name" value="Villin-4"/>
    <property type="match status" value="1"/>
</dbReference>
<dbReference type="InterPro" id="IPR029006">
    <property type="entry name" value="ADF-H/Gelsolin-like_dom_sf"/>
</dbReference>
<comment type="similarity">
    <text evidence="2">Belongs to the villin/gelsolin family.</text>
</comment>